<feature type="compositionally biased region" description="Basic residues" evidence="1">
    <location>
        <begin position="22"/>
        <end position="31"/>
    </location>
</feature>
<evidence type="ECO:0000313" key="3">
    <source>
        <dbReference type="Proteomes" id="UP000607653"/>
    </source>
</evidence>
<keyword evidence="3" id="KW-1185">Reference proteome</keyword>
<gene>
    <name evidence="2" type="ORF">HUJ06_022606</name>
</gene>
<dbReference type="Proteomes" id="UP000607653">
    <property type="component" value="Unassembled WGS sequence"/>
</dbReference>
<protein>
    <submittedName>
        <fullName evidence="2">Uncharacterized protein</fullName>
    </submittedName>
</protein>
<organism evidence="2 3">
    <name type="scientific">Nelumbo nucifera</name>
    <name type="common">Sacred lotus</name>
    <dbReference type="NCBI Taxonomy" id="4432"/>
    <lineage>
        <taxon>Eukaryota</taxon>
        <taxon>Viridiplantae</taxon>
        <taxon>Streptophyta</taxon>
        <taxon>Embryophyta</taxon>
        <taxon>Tracheophyta</taxon>
        <taxon>Spermatophyta</taxon>
        <taxon>Magnoliopsida</taxon>
        <taxon>Proteales</taxon>
        <taxon>Nelumbonaceae</taxon>
        <taxon>Nelumbo</taxon>
    </lineage>
</organism>
<accession>A0A822XN65</accession>
<reference evidence="2 3" key="1">
    <citation type="journal article" date="2020" name="Mol. Biol. Evol.">
        <title>Distinct Expression and Methylation Patterns for Genes with Different Fates following a Single Whole-Genome Duplication in Flowering Plants.</title>
        <authorList>
            <person name="Shi T."/>
            <person name="Rahmani R.S."/>
            <person name="Gugger P.F."/>
            <person name="Wang M."/>
            <person name="Li H."/>
            <person name="Zhang Y."/>
            <person name="Li Z."/>
            <person name="Wang Q."/>
            <person name="Van de Peer Y."/>
            <person name="Marchal K."/>
            <person name="Chen J."/>
        </authorList>
    </citation>
    <scope>NUCLEOTIDE SEQUENCE [LARGE SCALE GENOMIC DNA]</scope>
    <source>
        <tissue evidence="2">Leaf</tissue>
    </source>
</reference>
<evidence type="ECO:0000256" key="1">
    <source>
        <dbReference type="SAM" id="MobiDB-lite"/>
    </source>
</evidence>
<evidence type="ECO:0000313" key="2">
    <source>
        <dbReference type="EMBL" id="DAD21143.1"/>
    </source>
</evidence>
<dbReference type="EMBL" id="DUZY01000001">
    <property type="protein sequence ID" value="DAD21143.1"/>
    <property type="molecule type" value="Genomic_DNA"/>
</dbReference>
<name>A0A822XN65_NELNU</name>
<comment type="caution">
    <text evidence="2">The sequence shown here is derived from an EMBL/GenBank/DDBJ whole genome shotgun (WGS) entry which is preliminary data.</text>
</comment>
<dbReference type="AlphaFoldDB" id="A0A822XN65"/>
<feature type="region of interest" description="Disordered" evidence="1">
    <location>
        <begin position="1"/>
        <end position="40"/>
    </location>
</feature>
<sequence length="40" mass="4437">MDGENGRRRSKGGRVQVARSGGKGKMKKHKLVSREGQIRT</sequence>
<proteinExistence type="predicted"/>